<dbReference type="RefSeq" id="WP_289350149.1">
    <property type="nucleotide sequence ID" value="NZ_JAUCFI010000003.1"/>
</dbReference>
<sequence>MIEGVKVKKLVKHCDDRGFFAELVRDDEPELLSRFGQASCSMSYPGVIKAFHYHEKQDDLWFFPSGNAQVVLFDLREGSSTKGETDVYYMGEENPIMLLIPKGVAHGYRVLGQKPATIIYFTTESYNPINPDEKRINWDDSEISFSWETENK</sequence>
<dbReference type="InterPro" id="IPR000888">
    <property type="entry name" value="RmlC-like"/>
</dbReference>
<dbReference type="PANTHER" id="PTHR21047">
    <property type="entry name" value="DTDP-6-DEOXY-D-GLUCOSE-3,5 EPIMERASE"/>
    <property type="match status" value="1"/>
</dbReference>
<evidence type="ECO:0000256" key="1">
    <source>
        <dbReference type="PIRSR" id="PIRSR600888-1"/>
    </source>
</evidence>
<feature type="active site" description="Proton acceptor" evidence="1">
    <location>
        <position position="52"/>
    </location>
</feature>
<evidence type="ECO:0000313" key="4">
    <source>
        <dbReference type="Proteomes" id="UP001238973"/>
    </source>
</evidence>
<gene>
    <name evidence="3" type="ORF">QUF85_15495</name>
</gene>
<dbReference type="Proteomes" id="UP001238973">
    <property type="component" value="Unassembled WGS sequence"/>
</dbReference>
<dbReference type="Gene3D" id="2.60.120.10">
    <property type="entry name" value="Jelly Rolls"/>
    <property type="match status" value="1"/>
</dbReference>
<organism evidence="3 4">
    <name type="scientific">Peribacillus frigoritolerans</name>
    <dbReference type="NCBI Taxonomy" id="450367"/>
    <lineage>
        <taxon>Bacteria</taxon>
        <taxon>Bacillati</taxon>
        <taxon>Bacillota</taxon>
        <taxon>Bacilli</taxon>
        <taxon>Bacillales</taxon>
        <taxon>Bacillaceae</taxon>
        <taxon>Peribacillus</taxon>
    </lineage>
</organism>
<name>A0AAJ1QN90_9BACI</name>
<dbReference type="GO" id="GO:0019305">
    <property type="term" value="P:dTDP-rhamnose biosynthetic process"/>
    <property type="evidence" value="ECO:0007669"/>
    <property type="project" value="TreeGrafter"/>
</dbReference>
<proteinExistence type="predicted"/>
<dbReference type="Pfam" id="PF00908">
    <property type="entry name" value="dTDP_sugar_isom"/>
    <property type="match status" value="1"/>
</dbReference>
<dbReference type="SUPFAM" id="SSF51182">
    <property type="entry name" value="RmlC-like cupins"/>
    <property type="match status" value="1"/>
</dbReference>
<dbReference type="GO" id="GO:0008830">
    <property type="term" value="F:dTDP-4-dehydrorhamnose 3,5-epimerase activity"/>
    <property type="evidence" value="ECO:0007669"/>
    <property type="project" value="InterPro"/>
</dbReference>
<dbReference type="EMBL" id="JAUCFI010000003">
    <property type="protein sequence ID" value="MDM5284694.1"/>
    <property type="molecule type" value="Genomic_DNA"/>
</dbReference>
<dbReference type="GO" id="GO:0005829">
    <property type="term" value="C:cytosol"/>
    <property type="evidence" value="ECO:0007669"/>
    <property type="project" value="TreeGrafter"/>
</dbReference>
<dbReference type="InterPro" id="IPR014710">
    <property type="entry name" value="RmlC-like_jellyroll"/>
</dbReference>
<dbReference type="InterPro" id="IPR011051">
    <property type="entry name" value="RmlC_Cupin_sf"/>
</dbReference>
<evidence type="ECO:0000313" key="3">
    <source>
        <dbReference type="EMBL" id="MDM5284694.1"/>
    </source>
</evidence>
<comment type="caution">
    <text evidence="3">The sequence shown here is derived from an EMBL/GenBank/DDBJ whole genome shotgun (WGS) entry which is preliminary data.</text>
</comment>
<dbReference type="AlphaFoldDB" id="A0AAJ1QN90"/>
<feature type="active site" description="Proton donor" evidence="1">
    <location>
        <position position="120"/>
    </location>
</feature>
<dbReference type="GO" id="GO:0000271">
    <property type="term" value="P:polysaccharide biosynthetic process"/>
    <property type="evidence" value="ECO:0007669"/>
    <property type="project" value="TreeGrafter"/>
</dbReference>
<accession>A0AAJ1QN90</accession>
<reference evidence="3" key="1">
    <citation type="submission" date="2023-06" db="EMBL/GenBank/DDBJ databases">
        <title>Comparative genomics of Bacillaceae isolates and their secondary metabolite potential.</title>
        <authorList>
            <person name="Song L."/>
            <person name="Nielsen L.J."/>
            <person name="Mohite O."/>
            <person name="Xu X."/>
            <person name="Weber T."/>
            <person name="Kovacs A.T."/>
        </authorList>
    </citation>
    <scope>NUCLEOTIDE SEQUENCE</scope>
    <source>
        <strain evidence="3">G1S1</strain>
    </source>
</reference>
<evidence type="ECO:0000256" key="2">
    <source>
        <dbReference type="PIRSR" id="PIRSR600888-3"/>
    </source>
</evidence>
<protein>
    <submittedName>
        <fullName evidence="3">dTDP-4-dehydrorhamnose 3,5-epimerase family protein</fullName>
    </submittedName>
</protein>
<dbReference type="PANTHER" id="PTHR21047:SF2">
    <property type="entry name" value="THYMIDINE DIPHOSPHO-4-KETO-RHAMNOSE 3,5-EPIMERASE"/>
    <property type="match status" value="1"/>
</dbReference>
<feature type="site" description="Participates in a stacking interaction with the thymidine ring of dTDP-4-oxo-6-deoxyglucose" evidence="2">
    <location>
        <position position="126"/>
    </location>
</feature>